<dbReference type="InterPro" id="IPR000847">
    <property type="entry name" value="LysR_HTH_N"/>
</dbReference>
<evidence type="ECO:0000256" key="4">
    <source>
        <dbReference type="ARBA" id="ARBA00023163"/>
    </source>
</evidence>
<evidence type="ECO:0000313" key="7">
    <source>
        <dbReference type="Proteomes" id="UP000199144"/>
    </source>
</evidence>
<evidence type="ECO:0000313" key="6">
    <source>
        <dbReference type="EMBL" id="SFL58436.1"/>
    </source>
</evidence>
<evidence type="ECO:0000256" key="2">
    <source>
        <dbReference type="ARBA" id="ARBA00023015"/>
    </source>
</evidence>
<dbReference type="Proteomes" id="UP000199144">
    <property type="component" value="Unassembled WGS sequence"/>
</dbReference>
<dbReference type="OrthoDB" id="9803030at2"/>
<evidence type="ECO:0000259" key="5">
    <source>
        <dbReference type="PROSITE" id="PS50931"/>
    </source>
</evidence>
<evidence type="ECO:0000256" key="3">
    <source>
        <dbReference type="ARBA" id="ARBA00023125"/>
    </source>
</evidence>
<accession>A0A1I4IXE6</accession>
<keyword evidence="3 6" id="KW-0238">DNA-binding</keyword>
<dbReference type="Gene3D" id="3.40.190.10">
    <property type="entry name" value="Periplasmic binding protein-like II"/>
    <property type="match status" value="2"/>
</dbReference>
<dbReference type="PROSITE" id="PS50931">
    <property type="entry name" value="HTH_LYSR"/>
    <property type="match status" value="2"/>
</dbReference>
<keyword evidence="2" id="KW-0805">Transcription regulation</keyword>
<reference evidence="6 7" key="1">
    <citation type="submission" date="2016-10" db="EMBL/GenBank/DDBJ databases">
        <authorList>
            <person name="de Groot N.N."/>
        </authorList>
    </citation>
    <scope>NUCLEOTIDE SEQUENCE [LARGE SCALE GENOMIC DNA]</scope>
    <source>
        <strain evidence="6 7">DSM 15283</strain>
    </source>
</reference>
<dbReference type="Pfam" id="PF03466">
    <property type="entry name" value="LysR_substrate"/>
    <property type="match status" value="1"/>
</dbReference>
<dbReference type="PRINTS" id="PR00039">
    <property type="entry name" value="HTHLYSR"/>
</dbReference>
<dbReference type="GO" id="GO:0000976">
    <property type="term" value="F:transcription cis-regulatory region binding"/>
    <property type="evidence" value="ECO:0007669"/>
    <property type="project" value="TreeGrafter"/>
</dbReference>
<comment type="similarity">
    <text evidence="1">Belongs to the LysR transcriptional regulatory family.</text>
</comment>
<proteinExistence type="inferred from homology"/>
<dbReference type="AlphaFoldDB" id="A0A1I4IXE6"/>
<sequence>MQTGFPNIRHMRVFLEAAHTGSVSAAAERCHLSQPAATQAITRLETDLGTPLLIRRRQQFALTPCGEAFEKRATAALKHLSDGARAALRSQGKTSRRPTFDRAVTAAQLRTLIAIANTGSFTVAARHLDLSQPTVHRAARSLEALAGVPLFTARPSGVALTPATEAFVLGAKLAQAEIRQGVEEISRELGEDQGTFVLGSLPLARTSIVPKAIHAMISATAGVQIRVVDGRYPELLRSLREGDLDCLIGALRYPPPADDITQTLLFRDALAIVAHPNHPLAGRSNLRLEDTLAYPWIAPPRETPAGQYLFDTLRIHERDQTPVRVVSSSMVTLRGILSQGDYISIVSRHQISVDESLGMITALDIPLEGHYRDIGLTTRRDWRPTETQAQFIDYLHNFSHLPEDEPARD</sequence>
<keyword evidence="4" id="KW-0804">Transcription</keyword>
<dbReference type="InterPro" id="IPR036390">
    <property type="entry name" value="WH_DNA-bd_sf"/>
</dbReference>
<organism evidence="6 7">
    <name type="scientific">Shimia aestuarii</name>
    <dbReference type="NCBI Taxonomy" id="254406"/>
    <lineage>
        <taxon>Bacteria</taxon>
        <taxon>Pseudomonadati</taxon>
        <taxon>Pseudomonadota</taxon>
        <taxon>Alphaproteobacteria</taxon>
        <taxon>Rhodobacterales</taxon>
        <taxon>Roseobacteraceae</taxon>
    </lineage>
</organism>
<dbReference type="PANTHER" id="PTHR30126:SF98">
    <property type="entry name" value="HTH-TYPE TRANSCRIPTIONAL ACTIVATOR BAUR"/>
    <property type="match status" value="1"/>
</dbReference>
<dbReference type="InterPro" id="IPR005119">
    <property type="entry name" value="LysR_subst-bd"/>
</dbReference>
<dbReference type="RefSeq" id="WP_093091004.1">
    <property type="nucleotide sequence ID" value="NZ_FOTQ01000001.1"/>
</dbReference>
<feature type="domain" description="HTH lysR-type" evidence="5">
    <location>
        <begin position="104"/>
        <end position="161"/>
    </location>
</feature>
<dbReference type="SUPFAM" id="SSF53850">
    <property type="entry name" value="Periplasmic binding protein-like II"/>
    <property type="match status" value="1"/>
</dbReference>
<dbReference type="STRING" id="254406.SAMN04488042_101767"/>
<dbReference type="Pfam" id="PF00126">
    <property type="entry name" value="HTH_1"/>
    <property type="match status" value="2"/>
</dbReference>
<dbReference type="EMBL" id="FOTQ01000001">
    <property type="protein sequence ID" value="SFL58436.1"/>
    <property type="molecule type" value="Genomic_DNA"/>
</dbReference>
<keyword evidence="7" id="KW-1185">Reference proteome</keyword>
<dbReference type="PANTHER" id="PTHR30126">
    <property type="entry name" value="HTH-TYPE TRANSCRIPTIONAL REGULATOR"/>
    <property type="match status" value="1"/>
</dbReference>
<name>A0A1I4IXE6_9RHOB</name>
<dbReference type="SUPFAM" id="SSF46785">
    <property type="entry name" value="Winged helix' DNA-binding domain"/>
    <property type="match status" value="2"/>
</dbReference>
<gene>
    <name evidence="6" type="ORF">SAMN04488042_101767</name>
</gene>
<feature type="domain" description="HTH lysR-type" evidence="5">
    <location>
        <begin position="6"/>
        <end position="63"/>
    </location>
</feature>
<evidence type="ECO:0000256" key="1">
    <source>
        <dbReference type="ARBA" id="ARBA00009437"/>
    </source>
</evidence>
<dbReference type="FunFam" id="1.10.10.10:FF:000001">
    <property type="entry name" value="LysR family transcriptional regulator"/>
    <property type="match status" value="1"/>
</dbReference>
<dbReference type="GO" id="GO:0003700">
    <property type="term" value="F:DNA-binding transcription factor activity"/>
    <property type="evidence" value="ECO:0007669"/>
    <property type="project" value="InterPro"/>
</dbReference>
<dbReference type="InterPro" id="IPR036388">
    <property type="entry name" value="WH-like_DNA-bd_sf"/>
</dbReference>
<dbReference type="Gene3D" id="1.10.10.10">
    <property type="entry name" value="Winged helix-like DNA-binding domain superfamily/Winged helix DNA-binding domain"/>
    <property type="match status" value="2"/>
</dbReference>
<protein>
    <submittedName>
        <fullName evidence="6">DNA-binding transcriptional regulator, LysR family</fullName>
    </submittedName>
</protein>